<dbReference type="CDD" id="cd00060">
    <property type="entry name" value="FHA"/>
    <property type="match status" value="1"/>
</dbReference>
<dbReference type="Pfam" id="PF00498">
    <property type="entry name" value="FHA"/>
    <property type="match status" value="1"/>
</dbReference>
<evidence type="ECO:0000256" key="1">
    <source>
        <dbReference type="SAM" id="Phobius"/>
    </source>
</evidence>
<dbReference type="RefSeq" id="WP_188748845.1">
    <property type="nucleotide sequence ID" value="NZ_BMIK01000003.1"/>
</dbReference>
<proteinExistence type="predicted"/>
<keyword evidence="1" id="KW-0812">Transmembrane</keyword>
<evidence type="ECO:0000259" key="2">
    <source>
        <dbReference type="PROSITE" id="PS50006"/>
    </source>
</evidence>
<dbReference type="InterPro" id="IPR008984">
    <property type="entry name" value="SMAD_FHA_dom_sf"/>
</dbReference>
<name>A0ABQ1LF28_9SPHI</name>
<reference evidence="4" key="1">
    <citation type="journal article" date="2019" name="Int. J. Syst. Evol. Microbiol.">
        <title>The Global Catalogue of Microorganisms (GCM) 10K type strain sequencing project: providing services to taxonomists for standard genome sequencing and annotation.</title>
        <authorList>
            <consortium name="The Broad Institute Genomics Platform"/>
            <consortium name="The Broad Institute Genome Sequencing Center for Infectious Disease"/>
            <person name="Wu L."/>
            <person name="Ma J."/>
        </authorList>
    </citation>
    <scope>NUCLEOTIDE SEQUENCE [LARGE SCALE GENOMIC DNA]</scope>
    <source>
        <strain evidence="4">CGMCC 1.15342</strain>
    </source>
</reference>
<organism evidence="3 4">
    <name type="scientific">Parapedobacter defluvii</name>
    <dbReference type="NCBI Taxonomy" id="2045106"/>
    <lineage>
        <taxon>Bacteria</taxon>
        <taxon>Pseudomonadati</taxon>
        <taxon>Bacteroidota</taxon>
        <taxon>Sphingobacteriia</taxon>
        <taxon>Sphingobacteriales</taxon>
        <taxon>Sphingobacteriaceae</taxon>
        <taxon>Parapedobacter</taxon>
    </lineage>
</organism>
<keyword evidence="1" id="KW-1133">Transmembrane helix</keyword>
<feature type="transmembrane region" description="Helical" evidence="1">
    <location>
        <begin position="151"/>
        <end position="172"/>
    </location>
</feature>
<evidence type="ECO:0000313" key="3">
    <source>
        <dbReference type="EMBL" id="GGC22960.1"/>
    </source>
</evidence>
<dbReference type="PROSITE" id="PS50006">
    <property type="entry name" value="FHA_DOMAIN"/>
    <property type="match status" value="1"/>
</dbReference>
<dbReference type="EMBL" id="BMIK01000003">
    <property type="protein sequence ID" value="GGC22960.1"/>
    <property type="molecule type" value="Genomic_DNA"/>
</dbReference>
<comment type="caution">
    <text evidence="3">The sequence shown here is derived from an EMBL/GenBank/DDBJ whole genome shotgun (WGS) entry which is preliminary data.</text>
</comment>
<evidence type="ECO:0000313" key="4">
    <source>
        <dbReference type="Proteomes" id="UP000597338"/>
    </source>
</evidence>
<feature type="domain" description="FHA" evidence="2">
    <location>
        <begin position="31"/>
        <end position="84"/>
    </location>
</feature>
<dbReference type="InterPro" id="IPR000253">
    <property type="entry name" value="FHA_dom"/>
</dbReference>
<accession>A0ABQ1LF28</accession>
<protein>
    <recommendedName>
        <fullName evidence="2">FHA domain-containing protein</fullName>
    </recommendedName>
</protein>
<sequence>MERTVKQYQIKYKGGTKANQMETFDFTLPELRIGRDPQSEIRFDPERELVVSRQHARIVRQPDGRITIEDNRSRNGLYVNGRRITGSTELSPGDEVQLGNNGPTFIFDLDPRPVPVAMPTQVIDIPSPTGVFDAQQVMDYVPAGRQRAKTIGWFAIPVVFLLAAAAMLWMGFTRETAVSKMVGDGELDIQIFPLQAMMPAAYKVYANPMALDGRFYFCKVVVDNKGSGELQDVKVDYSVPGYIDWTTADEIRYILPGGASVVAIYPQFPQRVVEKTTQSSERMQIRITYMNSGKLEKYEKTYPFQMLSRNDYMYTNIPVNEIRGQQDMEDNNDLAPVFITPQDPIVKYYTQQVQEKVLGGATAGVSQNPQEVVRFMMGVYEATRRTGMVYSGTSGAQQEIGDIVSTQQKVRLPREVITGNTGLCIEMAFLYASVFASEGLDPVIFFVPGHAYPGVRVNGQYLAIEATAVGGAGLGYIATADQAFETGMKQLNEFMQKAQQGAPGYSLIDVKQLINSGVHPMELTDDNFMRIKVDQLAQRMALGGPLVFQQQQTQQQL</sequence>
<dbReference type="SUPFAM" id="SSF49879">
    <property type="entry name" value="SMAD/FHA domain"/>
    <property type="match status" value="1"/>
</dbReference>
<gene>
    <name evidence="3" type="ORF">GCM10011386_13520</name>
</gene>
<keyword evidence="4" id="KW-1185">Reference proteome</keyword>
<dbReference type="Gene3D" id="2.60.200.20">
    <property type="match status" value="1"/>
</dbReference>
<dbReference type="SMART" id="SM00240">
    <property type="entry name" value="FHA"/>
    <property type="match status" value="1"/>
</dbReference>
<keyword evidence="1" id="KW-0472">Membrane</keyword>
<dbReference type="Proteomes" id="UP000597338">
    <property type="component" value="Unassembled WGS sequence"/>
</dbReference>